<feature type="transmembrane region" description="Helical" evidence="10">
    <location>
        <begin position="6"/>
        <end position="37"/>
    </location>
</feature>
<keyword evidence="12" id="KW-1185">Reference proteome</keyword>
<dbReference type="PANTHER" id="PTHR43427">
    <property type="entry name" value="CHLORIDE CHANNEL PROTEIN CLC-E"/>
    <property type="match status" value="1"/>
</dbReference>
<evidence type="ECO:0000256" key="3">
    <source>
        <dbReference type="ARBA" id="ARBA00022692"/>
    </source>
</evidence>
<dbReference type="Proteomes" id="UP000193118">
    <property type="component" value="Unassembled WGS sequence"/>
</dbReference>
<dbReference type="RefSeq" id="WP_085364892.1">
    <property type="nucleotide sequence ID" value="NZ_MTBO01000001.1"/>
</dbReference>
<keyword evidence="9" id="KW-0407">Ion channel</keyword>
<evidence type="ECO:0000313" key="11">
    <source>
        <dbReference type="EMBL" id="OSI18886.1"/>
    </source>
</evidence>
<evidence type="ECO:0008006" key="13">
    <source>
        <dbReference type="Google" id="ProtNLM"/>
    </source>
</evidence>
<keyword evidence="8" id="KW-0868">Chloride</keyword>
<evidence type="ECO:0000256" key="2">
    <source>
        <dbReference type="ARBA" id="ARBA00022448"/>
    </source>
</evidence>
<organism evidence="11 12">
    <name type="scientific">Neisseria dentiae</name>
    <dbReference type="NCBI Taxonomy" id="194197"/>
    <lineage>
        <taxon>Bacteria</taxon>
        <taxon>Pseudomonadati</taxon>
        <taxon>Pseudomonadota</taxon>
        <taxon>Betaproteobacteria</taxon>
        <taxon>Neisseriales</taxon>
        <taxon>Neisseriaceae</taxon>
        <taxon>Neisseria</taxon>
    </lineage>
</organism>
<evidence type="ECO:0000256" key="7">
    <source>
        <dbReference type="ARBA" id="ARBA00023173"/>
    </source>
</evidence>
<dbReference type="STRING" id="194197.BWD09_01130"/>
<evidence type="ECO:0000256" key="5">
    <source>
        <dbReference type="ARBA" id="ARBA00023065"/>
    </source>
</evidence>
<feature type="transmembrane region" description="Helical" evidence="10">
    <location>
        <begin position="58"/>
        <end position="75"/>
    </location>
</feature>
<comment type="caution">
    <text evidence="11">The sequence shown here is derived from an EMBL/GenBank/DDBJ whole genome shotgun (WGS) entry which is preliminary data.</text>
</comment>
<dbReference type="OrthoDB" id="3261015at2"/>
<feature type="transmembrane region" description="Helical" evidence="10">
    <location>
        <begin position="257"/>
        <end position="277"/>
    </location>
</feature>
<reference evidence="12" key="1">
    <citation type="submission" date="2017-01" db="EMBL/GenBank/DDBJ databases">
        <authorList>
            <person name="Wolfgang W.J."/>
            <person name="Cole J."/>
            <person name="Wroblewski D."/>
            <person name="Mcginnis J."/>
            <person name="Musser K.A."/>
        </authorList>
    </citation>
    <scope>NUCLEOTIDE SEQUENCE [LARGE SCALE GENOMIC DNA]</scope>
    <source>
        <strain evidence="12">DSM 19151</strain>
    </source>
</reference>
<dbReference type="InterPro" id="IPR001807">
    <property type="entry name" value="ClC"/>
</dbReference>
<evidence type="ECO:0000256" key="8">
    <source>
        <dbReference type="ARBA" id="ARBA00023214"/>
    </source>
</evidence>
<name>A0A1X3DGC8_9NEIS</name>
<dbReference type="Pfam" id="PF00654">
    <property type="entry name" value="Voltage_CLC"/>
    <property type="match status" value="1"/>
</dbReference>
<evidence type="ECO:0000256" key="4">
    <source>
        <dbReference type="ARBA" id="ARBA00022989"/>
    </source>
</evidence>
<dbReference type="PANTHER" id="PTHR43427:SF6">
    <property type="entry name" value="CHLORIDE CHANNEL PROTEIN CLC-E"/>
    <property type="match status" value="1"/>
</dbReference>
<dbReference type="GO" id="GO:0005254">
    <property type="term" value="F:chloride channel activity"/>
    <property type="evidence" value="ECO:0007669"/>
    <property type="project" value="UniProtKB-KW"/>
</dbReference>
<evidence type="ECO:0000256" key="6">
    <source>
        <dbReference type="ARBA" id="ARBA00023136"/>
    </source>
</evidence>
<keyword evidence="3 10" id="KW-0812">Transmembrane</keyword>
<dbReference type="InterPro" id="IPR050368">
    <property type="entry name" value="ClC-type_chloride_channel"/>
</dbReference>
<accession>A0A1X3DGC8</accession>
<dbReference type="GO" id="GO:0034707">
    <property type="term" value="C:chloride channel complex"/>
    <property type="evidence" value="ECO:0007669"/>
    <property type="project" value="UniProtKB-KW"/>
</dbReference>
<dbReference type="SUPFAM" id="SSF81340">
    <property type="entry name" value="Clc chloride channel"/>
    <property type="match status" value="1"/>
</dbReference>
<dbReference type="Gene3D" id="1.10.3080.10">
    <property type="entry name" value="Clc chloride channel"/>
    <property type="match status" value="1"/>
</dbReference>
<protein>
    <recommendedName>
        <fullName evidence="13">Chloride channel protein</fullName>
    </recommendedName>
</protein>
<proteinExistence type="predicted"/>
<dbReference type="EMBL" id="MTBO01000001">
    <property type="protein sequence ID" value="OSI18886.1"/>
    <property type="molecule type" value="Genomic_DNA"/>
</dbReference>
<evidence type="ECO:0000256" key="10">
    <source>
        <dbReference type="SAM" id="Phobius"/>
    </source>
</evidence>
<keyword evidence="4 10" id="KW-1133">Transmembrane helix</keyword>
<feature type="transmembrane region" description="Helical" evidence="10">
    <location>
        <begin position="350"/>
        <end position="378"/>
    </location>
</feature>
<keyword evidence="2" id="KW-0813">Transport</keyword>
<sequence>MTLKHLPLFCAVILTGIAAGLGAAALTWLIHGIEYLAFGHSEAQLRIVTEGTTPQQRIIAMLAGGVLAGAGWALLQSKGRPLAAISAMVAGSGNGRRPPLPESIAHAVLQIAAVGCGAPVGREVAPRELGALFATRIAERAGLDGETRRVLVACGAAAGLAAVYHVPFAGALFALEILLGVFSAYYAAIALAVSAVAVWVVRIAVSSETFYEVGQMGGGSTEIVLAIVIGAAVAAPAEWFRRSVKRAEQRRCSGKRLLWTLPAAFLLTAVIAIWLPQILGNGRSAAQTAYWGTGLGVAAALLIAKTGVVLLCLRSGAYGGTLTPGLAIGALAGLCLGLLGQMIWPTLDPTAAALAGSAAFLAVSMNAPLTAFALVVGFTGQNFDAYLPLSFAVAAAMGVARWRPSETVRQC</sequence>
<dbReference type="AlphaFoldDB" id="A0A1X3DGC8"/>
<evidence type="ECO:0000313" key="12">
    <source>
        <dbReference type="Proteomes" id="UP000193118"/>
    </source>
</evidence>
<keyword evidence="7" id="KW-0869">Chloride channel</keyword>
<keyword evidence="5" id="KW-0406">Ion transport</keyword>
<keyword evidence="6 10" id="KW-0472">Membrane</keyword>
<comment type="subcellular location">
    <subcellularLocation>
        <location evidence="1">Membrane</location>
        <topology evidence="1">Multi-pass membrane protein</topology>
    </subcellularLocation>
</comment>
<feature type="transmembrane region" description="Helical" evidence="10">
    <location>
        <begin position="289"/>
        <end position="313"/>
    </location>
</feature>
<feature type="transmembrane region" description="Helical" evidence="10">
    <location>
        <begin position="325"/>
        <end position="344"/>
    </location>
</feature>
<evidence type="ECO:0000256" key="9">
    <source>
        <dbReference type="ARBA" id="ARBA00023303"/>
    </source>
</evidence>
<evidence type="ECO:0000256" key="1">
    <source>
        <dbReference type="ARBA" id="ARBA00004141"/>
    </source>
</evidence>
<gene>
    <name evidence="11" type="ORF">BWD09_01130</name>
</gene>
<feature type="transmembrane region" description="Helical" evidence="10">
    <location>
        <begin position="150"/>
        <end position="173"/>
    </location>
</feature>
<dbReference type="InterPro" id="IPR014743">
    <property type="entry name" value="Cl-channel_core"/>
</dbReference>
<feature type="transmembrane region" description="Helical" evidence="10">
    <location>
        <begin position="185"/>
        <end position="205"/>
    </location>
</feature>